<dbReference type="EMBL" id="LROM01000126">
    <property type="protein sequence ID" value="OEZ95030.1"/>
    <property type="molecule type" value="Genomic_DNA"/>
</dbReference>
<dbReference type="Gene3D" id="3.10.180.10">
    <property type="entry name" value="2,3-Dihydroxybiphenyl 1,2-Dioxygenase, domain 1"/>
    <property type="match status" value="1"/>
</dbReference>
<gene>
    <name evidence="2" type="ORF">DUPY_43790</name>
</gene>
<dbReference type="PANTHER" id="PTHR35006">
    <property type="entry name" value="GLYOXALASE FAMILY PROTEIN (AFU_ORTHOLOGUE AFUA_5G14830)"/>
    <property type="match status" value="1"/>
</dbReference>
<name>A0A1E7WCH8_9BURK</name>
<dbReference type="OrthoDB" id="9800438at2"/>
<evidence type="ECO:0000313" key="3">
    <source>
        <dbReference type="Proteomes" id="UP000175989"/>
    </source>
</evidence>
<dbReference type="AlphaFoldDB" id="A0A1E7WCH8"/>
<dbReference type="InterPro" id="IPR004360">
    <property type="entry name" value="Glyas_Fos-R_dOase_dom"/>
</dbReference>
<dbReference type="PATRIC" id="fig|762836.4.peg.4509"/>
<evidence type="ECO:0000259" key="1">
    <source>
        <dbReference type="PROSITE" id="PS51819"/>
    </source>
</evidence>
<reference evidence="3" key="1">
    <citation type="journal article" date="2016" name="Front. Microbiol.">
        <title>Molecular Keys to the Janthinobacterium and Duganella spp. Interaction with the Plant Pathogen Fusarium graminearum.</title>
        <authorList>
            <person name="Haack F.S."/>
            <person name="Poehlein A."/>
            <person name="Kroger C."/>
            <person name="Voigt C.A."/>
            <person name="Piepenbring M."/>
            <person name="Bode H.B."/>
            <person name="Daniel R."/>
            <person name="Schafer W."/>
            <person name="Streit W.R."/>
        </authorList>
    </citation>
    <scope>NUCLEOTIDE SEQUENCE [LARGE SCALE GENOMIC DNA]</scope>
    <source>
        <strain evidence="3">T54</strain>
    </source>
</reference>
<protein>
    <submittedName>
        <fullName evidence="2">Glyoxalase-like domain protein</fullName>
    </submittedName>
</protein>
<evidence type="ECO:0000313" key="2">
    <source>
        <dbReference type="EMBL" id="OEZ95030.1"/>
    </source>
</evidence>
<dbReference type="PROSITE" id="PS51819">
    <property type="entry name" value="VOC"/>
    <property type="match status" value="1"/>
</dbReference>
<keyword evidence="3" id="KW-1185">Reference proteome</keyword>
<dbReference type="CDD" id="cd07262">
    <property type="entry name" value="VOC_like"/>
    <property type="match status" value="1"/>
</dbReference>
<dbReference type="InterPro" id="IPR037523">
    <property type="entry name" value="VOC_core"/>
</dbReference>
<proteinExistence type="predicted"/>
<dbReference type="SUPFAM" id="SSF54593">
    <property type="entry name" value="Glyoxalase/Bleomycin resistance protein/Dihydroxybiphenyl dioxygenase"/>
    <property type="match status" value="1"/>
</dbReference>
<dbReference type="InterPro" id="IPR029068">
    <property type="entry name" value="Glyas_Bleomycin-R_OHBP_Dase"/>
</dbReference>
<dbReference type="RefSeq" id="WP_070251086.1">
    <property type="nucleotide sequence ID" value="NZ_LROM01000126.1"/>
</dbReference>
<feature type="domain" description="VOC" evidence="1">
    <location>
        <begin position="1"/>
        <end position="127"/>
    </location>
</feature>
<dbReference type="Proteomes" id="UP000175989">
    <property type="component" value="Unassembled WGS sequence"/>
</dbReference>
<comment type="caution">
    <text evidence="2">The sequence shown here is derived from an EMBL/GenBank/DDBJ whole genome shotgun (WGS) entry which is preliminary data.</text>
</comment>
<dbReference type="Pfam" id="PF00903">
    <property type="entry name" value="Glyoxalase"/>
    <property type="match status" value="1"/>
</dbReference>
<accession>A0A1E7WCH8</accession>
<sequence length="132" mass="14088">MISHVHVGVNDFSAALPFYQAVLPELGLAIKFSDSERQWAGWMKPGVPRPLFVIGTPHDGAPAAVGNGHMVALLAPTRAAVDRFYHVALEAGATCEGPPGLRPHYHADYYGAYVRDPEGNKIAVCCHDAVAA</sequence>
<dbReference type="PANTHER" id="PTHR35006:SF1">
    <property type="entry name" value="BLL2941 PROTEIN"/>
    <property type="match status" value="1"/>
</dbReference>
<organism evidence="2 3">
    <name type="scientific">Duganella phyllosphaerae</name>
    <dbReference type="NCBI Taxonomy" id="762836"/>
    <lineage>
        <taxon>Bacteria</taxon>
        <taxon>Pseudomonadati</taxon>
        <taxon>Pseudomonadota</taxon>
        <taxon>Betaproteobacteria</taxon>
        <taxon>Burkholderiales</taxon>
        <taxon>Oxalobacteraceae</taxon>
        <taxon>Telluria group</taxon>
        <taxon>Duganella</taxon>
    </lineage>
</organism>